<name>A0A834WWA8_9FABA</name>
<keyword evidence="3" id="KW-1185">Reference proteome</keyword>
<evidence type="ECO:0000313" key="2">
    <source>
        <dbReference type="EMBL" id="KAF7833527.1"/>
    </source>
</evidence>
<reference evidence="2" key="1">
    <citation type="submission" date="2020-09" db="EMBL/GenBank/DDBJ databases">
        <title>Genome-Enabled Discovery of Anthraquinone Biosynthesis in Senna tora.</title>
        <authorList>
            <person name="Kang S.-H."/>
            <person name="Pandey R.P."/>
            <person name="Lee C.-M."/>
            <person name="Sim J.-S."/>
            <person name="Jeong J.-T."/>
            <person name="Choi B.-S."/>
            <person name="Jung M."/>
            <person name="Ginzburg D."/>
            <person name="Zhao K."/>
            <person name="Won S.Y."/>
            <person name="Oh T.-J."/>
            <person name="Yu Y."/>
            <person name="Kim N.-H."/>
            <person name="Lee O.R."/>
            <person name="Lee T.-H."/>
            <person name="Bashyal P."/>
            <person name="Kim T.-S."/>
            <person name="Lee W.-H."/>
            <person name="Kawkins C."/>
            <person name="Kim C.-K."/>
            <person name="Kim J.S."/>
            <person name="Ahn B.O."/>
            <person name="Rhee S.Y."/>
            <person name="Sohng J.K."/>
        </authorList>
    </citation>
    <scope>NUCLEOTIDE SEQUENCE</scope>
    <source>
        <tissue evidence="2">Leaf</tissue>
    </source>
</reference>
<feature type="compositionally biased region" description="Acidic residues" evidence="1">
    <location>
        <begin position="1"/>
        <end position="13"/>
    </location>
</feature>
<sequence>MEGLDQDDDDTEATEEKDQHEFYASNQRYTKVMAAHNPYSSDVPVKTQGNPYSKFKVYLSIGNLETLPMEGLDQDDDDTEATEEKDQHEFYASNQ</sequence>
<dbReference type="Proteomes" id="UP000634136">
    <property type="component" value="Unassembled WGS sequence"/>
</dbReference>
<protein>
    <submittedName>
        <fullName evidence="2">Uncharacterized protein</fullName>
    </submittedName>
</protein>
<gene>
    <name evidence="2" type="ORF">G2W53_015860</name>
</gene>
<feature type="region of interest" description="Disordered" evidence="1">
    <location>
        <begin position="1"/>
        <end position="26"/>
    </location>
</feature>
<comment type="caution">
    <text evidence="2">The sequence shown here is derived from an EMBL/GenBank/DDBJ whole genome shotgun (WGS) entry which is preliminary data.</text>
</comment>
<accession>A0A834WWA8</accession>
<feature type="compositionally biased region" description="Acidic residues" evidence="1">
    <location>
        <begin position="72"/>
        <end position="81"/>
    </location>
</feature>
<evidence type="ECO:0000256" key="1">
    <source>
        <dbReference type="SAM" id="MobiDB-lite"/>
    </source>
</evidence>
<dbReference type="EMBL" id="JAAIUW010000005">
    <property type="protein sequence ID" value="KAF7833527.1"/>
    <property type="molecule type" value="Genomic_DNA"/>
</dbReference>
<proteinExistence type="predicted"/>
<organism evidence="2 3">
    <name type="scientific">Senna tora</name>
    <dbReference type="NCBI Taxonomy" id="362788"/>
    <lineage>
        <taxon>Eukaryota</taxon>
        <taxon>Viridiplantae</taxon>
        <taxon>Streptophyta</taxon>
        <taxon>Embryophyta</taxon>
        <taxon>Tracheophyta</taxon>
        <taxon>Spermatophyta</taxon>
        <taxon>Magnoliopsida</taxon>
        <taxon>eudicotyledons</taxon>
        <taxon>Gunneridae</taxon>
        <taxon>Pentapetalae</taxon>
        <taxon>rosids</taxon>
        <taxon>fabids</taxon>
        <taxon>Fabales</taxon>
        <taxon>Fabaceae</taxon>
        <taxon>Caesalpinioideae</taxon>
        <taxon>Cassia clade</taxon>
        <taxon>Senna</taxon>
    </lineage>
</organism>
<evidence type="ECO:0000313" key="3">
    <source>
        <dbReference type="Proteomes" id="UP000634136"/>
    </source>
</evidence>
<dbReference type="AlphaFoldDB" id="A0A834WWA8"/>
<feature type="region of interest" description="Disordered" evidence="1">
    <location>
        <begin position="68"/>
        <end position="95"/>
    </location>
</feature>